<dbReference type="AlphaFoldDB" id="A0A1I9LKC4"/>
<dbReference type="InterPro" id="IPR050750">
    <property type="entry name" value="C5-MTase"/>
</dbReference>
<dbReference type="SUPFAM" id="SSF53335">
    <property type="entry name" value="S-adenosyl-L-methionine-dependent methyltransferases"/>
    <property type="match status" value="1"/>
</dbReference>
<reference evidence="7" key="1">
    <citation type="submission" date="2015-10" db="EMBL/GenBank/DDBJ databases">
        <title>Complete chloroplast Genomes for Caulerpa racemosa and Codium decorticatum (Bryopsidales, Chlorophyta) and Comparative Analyses of Five Siphonous Green Seaweed Plastomes.</title>
        <authorList>
            <person name="Lam D.W."/>
            <person name="Lopez-Bautista J.M."/>
        </authorList>
    </citation>
    <scope>NUCLEOTIDE SEQUENCE</scope>
</reference>
<feature type="active site" evidence="4">
    <location>
        <position position="93"/>
    </location>
</feature>
<proteinExistence type="inferred from homology"/>
<dbReference type="PANTHER" id="PTHR46098:SF1">
    <property type="entry name" value="TRNA (CYTOSINE(38)-C(5))-METHYLTRANSFERASE"/>
    <property type="match status" value="1"/>
</dbReference>
<geneLocation type="chloroplast" evidence="7"/>
<dbReference type="Gene3D" id="3.40.50.150">
    <property type="entry name" value="Vaccinia Virus protein VP39"/>
    <property type="match status" value="1"/>
</dbReference>
<dbReference type="InterPro" id="IPR018117">
    <property type="entry name" value="C5_DNA_meth_AS"/>
</dbReference>
<dbReference type="PROSITE" id="PS00094">
    <property type="entry name" value="C5_MTASE_1"/>
    <property type="match status" value="1"/>
</dbReference>
<dbReference type="NCBIfam" id="TIGR00675">
    <property type="entry name" value="dcm"/>
    <property type="match status" value="1"/>
</dbReference>
<organism evidence="7">
    <name type="scientific">Caulerpa racemosa</name>
    <name type="common">Green alga</name>
    <dbReference type="NCBI Taxonomy" id="76317"/>
    <lineage>
        <taxon>Eukaryota</taxon>
        <taxon>Viridiplantae</taxon>
        <taxon>Chlorophyta</taxon>
        <taxon>core chlorophytes</taxon>
        <taxon>Ulvophyceae</taxon>
        <taxon>TCBD clade</taxon>
        <taxon>Bryopsidales</taxon>
        <taxon>Halimedineae</taxon>
        <taxon>Caulerpaceae</taxon>
        <taxon>Caulerpa</taxon>
    </lineage>
</organism>
<evidence type="ECO:0000256" key="3">
    <source>
        <dbReference type="ARBA" id="ARBA00022691"/>
    </source>
</evidence>
<sequence>MVKVEIDWTKIIVRKMQHSQQIQFTFIDLFSGIGSFHYSFKQLGGECVLACDIDQDANSTYILNYGVLPYENIFDLSMEQIPYSDLLCAGFPCQGFSNIGLKKAWKDARSQVFFPVLDILKNKKIPCILFENVEGLVNLKKGKELRQILTSLKDLNYECFWEVLNCSDYGIPQNRKRLFIVGFHHSILQKKSPRSHQFEFPPKTDLKYSLSEILNKNFNQKIARTIRVGGRNSPLHDRHNWDGYTLFPYQTEYRLSIQDCILLQNFKTSFQLCGCQTSQYKQLGNTIPTNLSFVLGEQIIKYLDNIKYFQTKTKRKKIRKSNPQIQYRAYLRSNYGEFIEYMIKAQLLCFQNQYLRTPFGDIKKLENVPNQLIQNKKLTLFKLYQLSDSELVNCFTKSNILKSKSLSKADVFINDRGVSIKTQNNPAIINHTHRQNFLRVLEYLNLNIQTLDLCISEYHRLRQNKHIGEDILNSHPLSPFKKYKSYFTPILKYFLFYGFGRSISNHSAESILFVKSQYKGSIGQILYYSPHNWYWFSNSQQFIDKIWDHLIFSLRDKGLNYEKKNCDSQKILEPWVQQYRSSKTQILKKKGCLHVRLHSSFTMDLENYKFLDQCI</sequence>
<evidence type="ECO:0000256" key="2">
    <source>
        <dbReference type="ARBA" id="ARBA00022679"/>
    </source>
</evidence>
<dbReference type="GeneID" id="30511865"/>
<dbReference type="EMBL" id="KT946602">
    <property type="protein sequence ID" value="ANJ70785.1"/>
    <property type="molecule type" value="Genomic_DNA"/>
</dbReference>
<dbReference type="CDD" id="cd00315">
    <property type="entry name" value="Cyt_C5_DNA_methylase"/>
    <property type="match status" value="1"/>
</dbReference>
<dbReference type="GO" id="GO:0003886">
    <property type="term" value="F:DNA (cytosine-5-)-methyltransferase activity"/>
    <property type="evidence" value="ECO:0007669"/>
    <property type="project" value="UniProtKB-EC"/>
</dbReference>
<comment type="catalytic activity">
    <reaction evidence="6">
        <text>a 2'-deoxycytidine in DNA + S-adenosyl-L-methionine = a 5-methyl-2'-deoxycytidine in DNA + S-adenosyl-L-homocysteine + H(+)</text>
        <dbReference type="Rhea" id="RHEA:13681"/>
        <dbReference type="Rhea" id="RHEA-COMP:11369"/>
        <dbReference type="Rhea" id="RHEA-COMP:11370"/>
        <dbReference type="ChEBI" id="CHEBI:15378"/>
        <dbReference type="ChEBI" id="CHEBI:57856"/>
        <dbReference type="ChEBI" id="CHEBI:59789"/>
        <dbReference type="ChEBI" id="CHEBI:85452"/>
        <dbReference type="ChEBI" id="CHEBI:85454"/>
        <dbReference type="EC" id="2.1.1.37"/>
    </reaction>
</comment>
<gene>
    <name evidence="7" type="primary">orf8</name>
</gene>
<evidence type="ECO:0000256" key="4">
    <source>
        <dbReference type="PROSITE-ProRule" id="PRU01016"/>
    </source>
</evidence>
<comment type="similarity">
    <text evidence="4 5">Belongs to the class I-like SAM-binding methyltransferase superfamily. C5-methyltransferase family.</text>
</comment>
<keyword evidence="7" id="KW-0150">Chloroplast</keyword>
<name>A0A1I9LKC4_CAURA</name>
<evidence type="ECO:0000256" key="1">
    <source>
        <dbReference type="ARBA" id="ARBA00022603"/>
    </source>
</evidence>
<evidence type="ECO:0000256" key="6">
    <source>
        <dbReference type="RuleBase" id="RU000417"/>
    </source>
</evidence>
<keyword evidence="7" id="KW-0934">Plastid</keyword>
<dbReference type="RefSeq" id="YP_009326830.1">
    <property type="nucleotide sequence ID" value="NC_032042.1"/>
</dbReference>
<dbReference type="Pfam" id="PF00145">
    <property type="entry name" value="DNA_methylase"/>
    <property type="match status" value="2"/>
</dbReference>
<dbReference type="PROSITE" id="PS51679">
    <property type="entry name" value="SAM_MT_C5"/>
    <property type="match status" value="1"/>
</dbReference>
<evidence type="ECO:0000313" key="7">
    <source>
        <dbReference type="EMBL" id="ANJ70785.1"/>
    </source>
</evidence>
<dbReference type="EC" id="2.1.1.37" evidence="6"/>
<dbReference type="PANTHER" id="PTHR46098">
    <property type="entry name" value="TRNA (CYTOSINE(38)-C(5))-METHYLTRANSFERASE"/>
    <property type="match status" value="1"/>
</dbReference>
<dbReference type="InterPro" id="IPR029063">
    <property type="entry name" value="SAM-dependent_MTases_sf"/>
</dbReference>
<dbReference type="GO" id="GO:0032259">
    <property type="term" value="P:methylation"/>
    <property type="evidence" value="ECO:0007669"/>
    <property type="project" value="UniProtKB-KW"/>
</dbReference>
<keyword evidence="1 4" id="KW-0489">Methyltransferase</keyword>
<dbReference type="PRINTS" id="PR00105">
    <property type="entry name" value="C5METTRFRASE"/>
</dbReference>
<dbReference type="InterPro" id="IPR001525">
    <property type="entry name" value="C5_MeTfrase"/>
</dbReference>
<keyword evidence="3 4" id="KW-0949">S-adenosyl-L-methionine</keyword>
<accession>A0A1I9LKC4</accession>
<evidence type="ECO:0000256" key="5">
    <source>
        <dbReference type="RuleBase" id="RU000416"/>
    </source>
</evidence>
<protein>
    <recommendedName>
        <fullName evidence="6">Cytosine-specific methyltransferase</fullName>
        <ecNumber evidence="6">2.1.1.37</ecNumber>
    </recommendedName>
</protein>
<keyword evidence="2 4" id="KW-0808">Transferase</keyword>